<sequence>MTAKPAAKQSDRCLGKRARLSNHLSTPASGDVTGHPWYKTPCLRIGNLRHLCTSLQTRQPAPRSVRRNNGNRRVKRMVSSSHVTCLAICALVLVNLIAAREIRKREVDDSDAANEPKRKRPFCNAFTGCGRKRSDESIGTLVEMNQEPILSDLNRQILSEAKLWEAIQDARNELLRQRHQQMMHAPGGLMERELPLFRKRRDVSNQLPEAKQQHGR</sequence>
<dbReference type="AlphaFoldDB" id="A0A8S1C1I2"/>
<accession>A0A8S1C1I2</accession>
<protein>
    <recommendedName>
        <fullName evidence="5">Cardioactive peptide</fullName>
    </recommendedName>
</protein>
<organism evidence="3 4">
    <name type="scientific">Cloeon dipterum</name>
    <dbReference type="NCBI Taxonomy" id="197152"/>
    <lineage>
        <taxon>Eukaryota</taxon>
        <taxon>Metazoa</taxon>
        <taxon>Ecdysozoa</taxon>
        <taxon>Arthropoda</taxon>
        <taxon>Hexapoda</taxon>
        <taxon>Insecta</taxon>
        <taxon>Pterygota</taxon>
        <taxon>Palaeoptera</taxon>
        <taxon>Ephemeroptera</taxon>
        <taxon>Pisciforma</taxon>
        <taxon>Baetidae</taxon>
        <taxon>Cloeon</taxon>
    </lineage>
</organism>
<feature type="region of interest" description="Disordered" evidence="1">
    <location>
        <begin position="1"/>
        <end position="31"/>
    </location>
</feature>
<dbReference type="Proteomes" id="UP000494165">
    <property type="component" value="Unassembled WGS sequence"/>
</dbReference>
<evidence type="ECO:0000256" key="1">
    <source>
        <dbReference type="SAM" id="MobiDB-lite"/>
    </source>
</evidence>
<feature type="transmembrane region" description="Helical" evidence="2">
    <location>
        <begin position="77"/>
        <end position="98"/>
    </location>
</feature>
<evidence type="ECO:0000313" key="3">
    <source>
        <dbReference type="EMBL" id="CAB3361785.1"/>
    </source>
</evidence>
<keyword evidence="4" id="KW-1185">Reference proteome</keyword>
<proteinExistence type="predicted"/>
<dbReference type="EMBL" id="CADEPI010000007">
    <property type="protein sequence ID" value="CAB3361785.1"/>
    <property type="molecule type" value="Genomic_DNA"/>
</dbReference>
<name>A0A8S1C1I2_9INSE</name>
<comment type="caution">
    <text evidence="3">The sequence shown here is derived from an EMBL/GenBank/DDBJ whole genome shotgun (WGS) entry which is preliminary data.</text>
</comment>
<dbReference type="Pfam" id="PF11105">
    <property type="entry name" value="CCAP"/>
    <property type="match status" value="1"/>
</dbReference>
<dbReference type="OrthoDB" id="6134464at2759"/>
<gene>
    <name evidence="3" type="ORF">CLODIP_2_CD01768</name>
</gene>
<evidence type="ECO:0008006" key="5">
    <source>
        <dbReference type="Google" id="ProtNLM"/>
    </source>
</evidence>
<evidence type="ECO:0000313" key="4">
    <source>
        <dbReference type="Proteomes" id="UP000494165"/>
    </source>
</evidence>
<keyword evidence="2" id="KW-0472">Membrane</keyword>
<evidence type="ECO:0000256" key="2">
    <source>
        <dbReference type="SAM" id="Phobius"/>
    </source>
</evidence>
<reference evidence="3 4" key="1">
    <citation type="submission" date="2020-04" db="EMBL/GenBank/DDBJ databases">
        <authorList>
            <person name="Alioto T."/>
            <person name="Alioto T."/>
            <person name="Gomez Garrido J."/>
        </authorList>
    </citation>
    <scope>NUCLEOTIDE SEQUENCE [LARGE SCALE GENOMIC DNA]</scope>
</reference>
<dbReference type="InterPro" id="IPR024276">
    <property type="entry name" value="CCAP"/>
</dbReference>
<keyword evidence="2" id="KW-0812">Transmembrane</keyword>
<keyword evidence="2" id="KW-1133">Transmembrane helix</keyword>